<dbReference type="EMBL" id="CP055153">
    <property type="protein sequence ID" value="QMU28211.1"/>
    <property type="molecule type" value="Genomic_DNA"/>
</dbReference>
<keyword evidence="1" id="KW-0472">Membrane</keyword>
<reference evidence="2 3" key="1">
    <citation type="submission" date="2020-06" db="EMBL/GenBank/DDBJ databases">
        <authorList>
            <person name="Hwang Y.J."/>
        </authorList>
    </citation>
    <scope>NUCLEOTIDE SEQUENCE [LARGE SCALE GENOMIC DNA]</scope>
    <source>
        <strain evidence="2 3">KUDC8001</strain>
    </source>
</reference>
<evidence type="ECO:0000313" key="3">
    <source>
        <dbReference type="Proteomes" id="UP000514509"/>
    </source>
</evidence>
<organism evidence="2 3">
    <name type="scientific">Adhaeribacter radiodurans</name>
    <dbReference type="NCBI Taxonomy" id="2745197"/>
    <lineage>
        <taxon>Bacteria</taxon>
        <taxon>Pseudomonadati</taxon>
        <taxon>Bacteroidota</taxon>
        <taxon>Cytophagia</taxon>
        <taxon>Cytophagales</taxon>
        <taxon>Hymenobacteraceae</taxon>
        <taxon>Adhaeribacter</taxon>
    </lineage>
</organism>
<gene>
    <name evidence="2" type="ORF">HUW48_09235</name>
</gene>
<dbReference type="RefSeq" id="WP_182415399.1">
    <property type="nucleotide sequence ID" value="NZ_CP055153.1"/>
</dbReference>
<keyword evidence="1" id="KW-1133">Transmembrane helix</keyword>
<name>A0A7L7L5W4_9BACT</name>
<reference evidence="2 3" key="2">
    <citation type="submission" date="2020-08" db="EMBL/GenBank/DDBJ databases">
        <title>Adhaeribacter dokdonensis sp. nov., isolated from the rhizosphere of Elymus tsukushiensis, a plant native to the Dokdo Islands, Republic of Korea.</title>
        <authorList>
            <person name="Ghim S.Y."/>
        </authorList>
    </citation>
    <scope>NUCLEOTIDE SEQUENCE [LARGE SCALE GENOMIC DNA]</scope>
    <source>
        <strain evidence="2 3">KUDC8001</strain>
    </source>
</reference>
<dbReference type="Proteomes" id="UP000514509">
    <property type="component" value="Chromosome"/>
</dbReference>
<proteinExistence type="predicted"/>
<evidence type="ECO:0000256" key="1">
    <source>
        <dbReference type="SAM" id="Phobius"/>
    </source>
</evidence>
<sequence>MVKRYTARLVQKFKEKQELVRLVRLLPFLFLVAVLITNTIAWLKGAAWYDTVLNPLLLFVWIVATIFIYKNKFR</sequence>
<accession>A0A7L7L5W4</accession>
<evidence type="ECO:0000313" key="2">
    <source>
        <dbReference type="EMBL" id="QMU28211.1"/>
    </source>
</evidence>
<dbReference type="KEGG" id="add:HUW48_09235"/>
<keyword evidence="1" id="KW-0812">Transmembrane</keyword>
<feature type="transmembrane region" description="Helical" evidence="1">
    <location>
        <begin position="47"/>
        <end position="69"/>
    </location>
</feature>
<keyword evidence="3" id="KW-1185">Reference proteome</keyword>
<protein>
    <submittedName>
        <fullName evidence="2">Uncharacterized protein</fullName>
    </submittedName>
</protein>
<dbReference type="AlphaFoldDB" id="A0A7L7L5W4"/>
<feature type="transmembrane region" description="Helical" evidence="1">
    <location>
        <begin position="21"/>
        <end position="41"/>
    </location>
</feature>